<comment type="similarity">
    <text evidence="1">Belongs to the PPR family. P subfamily.</text>
</comment>
<feature type="repeat" description="PPR" evidence="3">
    <location>
        <begin position="176"/>
        <end position="210"/>
    </location>
</feature>
<dbReference type="AlphaFoldDB" id="A0A540N6Q1"/>
<dbReference type="EMBL" id="VIEB01000099">
    <property type="protein sequence ID" value="TQE06735.1"/>
    <property type="molecule type" value="Genomic_DNA"/>
</dbReference>
<dbReference type="GO" id="GO:0006396">
    <property type="term" value="P:RNA processing"/>
    <property type="evidence" value="ECO:0007669"/>
    <property type="project" value="TreeGrafter"/>
</dbReference>
<dbReference type="Proteomes" id="UP000315295">
    <property type="component" value="Unassembled WGS sequence"/>
</dbReference>
<reference evidence="4 5" key="1">
    <citation type="journal article" date="2019" name="G3 (Bethesda)">
        <title>Sequencing of a Wild Apple (Malus baccata) Genome Unravels the Differences Between Cultivated and Wild Apple Species Regarding Disease Resistance and Cold Tolerance.</title>
        <authorList>
            <person name="Chen X."/>
        </authorList>
    </citation>
    <scope>NUCLEOTIDE SEQUENCE [LARGE SCALE GENOMIC DNA]</scope>
    <source>
        <strain evidence="5">cv. Shandingzi</strain>
        <tissue evidence="4">Leaves</tissue>
    </source>
</reference>
<name>A0A540N6Q1_MALBA</name>
<dbReference type="Gene3D" id="1.25.40.10">
    <property type="entry name" value="Tetratricopeptide repeat domain"/>
    <property type="match status" value="1"/>
</dbReference>
<dbReference type="InterPro" id="IPR002885">
    <property type="entry name" value="PPR_rpt"/>
</dbReference>
<dbReference type="PANTHER" id="PTHR47934:SF2">
    <property type="entry name" value="OS07G0671200 PROTEIN"/>
    <property type="match status" value="1"/>
</dbReference>
<dbReference type="NCBIfam" id="TIGR00756">
    <property type="entry name" value="PPR"/>
    <property type="match status" value="1"/>
</dbReference>
<evidence type="ECO:0000313" key="5">
    <source>
        <dbReference type="Proteomes" id="UP000315295"/>
    </source>
</evidence>
<protein>
    <recommendedName>
        <fullName evidence="6">Pentacotripeptide-repeat region of PRORP domain-containing protein</fullName>
    </recommendedName>
</protein>
<evidence type="ECO:0008006" key="6">
    <source>
        <dbReference type="Google" id="ProtNLM"/>
    </source>
</evidence>
<gene>
    <name evidence="4" type="ORF">C1H46_007684</name>
</gene>
<evidence type="ECO:0000256" key="3">
    <source>
        <dbReference type="PROSITE-ProRule" id="PRU00708"/>
    </source>
</evidence>
<accession>A0A540N6Q1</accession>
<dbReference type="GO" id="GO:0003729">
    <property type="term" value="F:mRNA binding"/>
    <property type="evidence" value="ECO:0007669"/>
    <property type="project" value="TreeGrafter"/>
</dbReference>
<dbReference type="InterPro" id="IPR051114">
    <property type="entry name" value="Mito_RNA_Proc_CCM1"/>
</dbReference>
<dbReference type="PANTHER" id="PTHR47934">
    <property type="entry name" value="PENTATRICOPEPTIDE REPEAT-CONTAINING PROTEIN PET309, MITOCHONDRIAL"/>
    <property type="match status" value="1"/>
</dbReference>
<evidence type="ECO:0000256" key="2">
    <source>
        <dbReference type="ARBA" id="ARBA00022737"/>
    </source>
</evidence>
<keyword evidence="5" id="KW-1185">Reference proteome</keyword>
<dbReference type="GO" id="GO:0005739">
    <property type="term" value="C:mitochondrion"/>
    <property type="evidence" value="ECO:0007669"/>
    <property type="project" value="TreeGrafter"/>
</dbReference>
<dbReference type="PROSITE" id="PS51375">
    <property type="entry name" value="PPR"/>
    <property type="match status" value="1"/>
</dbReference>
<dbReference type="GO" id="GO:0007005">
    <property type="term" value="P:mitochondrion organization"/>
    <property type="evidence" value="ECO:0007669"/>
    <property type="project" value="TreeGrafter"/>
</dbReference>
<dbReference type="STRING" id="106549.A0A540N6Q1"/>
<evidence type="ECO:0000313" key="4">
    <source>
        <dbReference type="EMBL" id="TQE06735.1"/>
    </source>
</evidence>
<evidence type="ECO:0000256" key="1">
    <source>
        <dbReference type="ARBA" id="ARBA00007626"/>
    </source>
</evidence>
<dbReference type="InterPro" id="IPR011990">
    <property type="entry name" value="TPR-like_helical_dom_sf"/>
</dbReference>
<comment type="caution">
    <text evidence="4">The sequence shown here is derived from an EMBL/GenBank/DDBJ whole genome shotgun (WGS) entry which is preliminary data.</text>
</comment>
<keyword evidence="2" id="KW-0677">Repeat</keyword>
<sequence length="240" mass="26943">MSRKTFKTLKKAFPTDPASISNQETAEKIAKTLIKLGLQPLKSTSPSLLSNLNPHVTNLVLSNPLVPPHSCLTLFNFLQTNPSHKPNLQAHAILIRRLYNARRFAQMKIVLNGIVTNDNLRFPVSKITSLIEDEPDGVKFVGTLCDMLFRVYADNKMFEEAIGVFEYVGKNGLEIEERSCFVLLLALKKCGRVDLCLRFFDQMVEKGVRITVYPLTLVMNELCKRGEVEKAKALMGEMAG</sequence>
<organism evidence="4 5">
    <name type="scientific">Malus baccata</name>
    <name type="common">Siberian crab apple</name>
    <name type="synonym">Pyrus baccata</name>
    <dbReference type="NCBI Taxonomy" id="106549"/>
    <lineage>
        <taxon>Eukaryota</taxon>
        <taxon>Viridiplantae</taxon>
        <taxon>Streptophyta</taxon>
        <taxon>Embryophyta</taxon>
        <taxon>Tracheophyta</taxon>
        <taxon>Spermatophyta</taxon>
        <taxon>Magnoliopsida</taxon>
        <taxon>eudicotyledons</taxon>
        <taxon>Gunneridae</taxon>
        <taxon>Pentapetalae</taxon>
        <taxon>rosids</taxon>
        <taxon>fabids</taxon>
        <taxon>Rosales</taxon>
        <taxon>Rosaceae</taxon>
        <taxon>Amygdaloideae</taxon>
        <taxon>Maleae</taxon>
        <taxon>Malus</taxon>
    </lineage>
</organism>
<proteinExistence type="inferred from homology"/>
<dbReference type="Pfam" id="PF01535">
    <property type="entry name" value="PPR"/>
    <property type="match status" value="3"/>
</dbReference>